<evidence type="ECO:0000256" key="3">
    <source>
        <dbReference type="SAM" id="Coils"/>
    </source>
</evidence>
<dbReference type="OrthoDB" id="6333297at2759"/>
<keyword evidence="1" id="KW-0863">Zinc-finger</keyword>
<dbReference type="InterPro" id="IPR001841">
    <property type="entry name" value="Znf_RING"/>
</dbReference>
<proteinExistence type="predicted"/>
<keyword evidence="3" id="KW-0175">Coiled coil</keyword>
<accession>A0A8J2VXX6</accession>
<dbReference type="Proteomes" id="UP000789390">
    <property type="component" value="Unassembled WGS sequence"/>
</dbReference>
<dbReference type="InterPro" id="IPR042448">
    <property type="entry name" value="CCNB1IP1"/>
</dbReference>
<dbReference type="GO" id="GO:0000795">
    <property type="term" value="C:synaptonemal complex"/>
    <property type="evidence" value="ECO:0007669"/>
    <property type="project" value="InterPro"/>
</dbReference>
<feature type="compositionally biased region" description="Polar residues" evidence="4">
    <location>
        <begin position="223"/>
        <end position="233"/>
    </location>
</feature>
<reference evidence="6" key="1">
    <citation type="submission" date="2021-11" db="EMBL/GenBank/DDBJ databases">
        <authorList>
            <person name="Schell T."/>
        </authorList>
    </citation>
    <scope>NUCLEOTIDE SEQUENCE</scope>
    <source>
        <strain evidence="6">M5</strain>
    </source>
</reference>
<comment type="caution">
    <text evidence="6">The sequence shown here is derived from an EMBL/GenBank/DDBJ whole genome shotgun (WGS) entry which is preliminary data.</text>
</comment>
<dbReference type="PANTHER" id="PTHR14305:SF0">
    <property type="entry name" value="E3 UBIQUITIN-PROTEIN LIGASE CCNB1IP1"/>
    <property type="match status" value="1"/>
</dbReference>
<dbReference type="AlphaFoldDB" id="A0A8J2VXX6"/>
<evidence type="ECO:0000313" key="7">
    <source>
        <dbReference type="Proteomes" id="UP000789390"/>
    </source>
</evidence>
<feature type="coiled-coil region" evidence="3">
    <location>
        <begin position="142"/>
        <end position="169"/>
    </location>
</feature>
<feature type="domain" description="RING-type" evidence="5">
    <location>
        <begin position="16"/>
        <end position="65"/>
    </location>
</feature>
<dbReference type="GO" id="GO:0008270">
    <property type="term" value="F:zinc ion binding"/>
    <property type="evidence" value="ECO:0007669"/>
    <property type="project" value="UniProtKB-KW"/>
</dbReference>
<evidence type="ECO:0000259" key="5">
    <source>
        <dbReference type="Pfam" id="PF14634"/>
    </source>
</evidence>
<dbReference type="GO" id="GO:0061630">
    <property type="term" value="F:ubiquitin protein ligase activity"/>
    <property type="evidence" value="ECO:0007669"/>
    <property type="project" value="InterPro"/>
</dbReference>
<feature type="region of interest" description="Disordered" evidence="4">
    <location>
        <begin position="203"/>
        <end position="240"/>
    </location>
</feature>
<dbReference type="GO" id="GO:0007131">
    <property type="term" value="P:reciprocal meiotic recombination"/>
    <property type="evidence" value="ECO:0007669"/>
    <property type="project" value="InterPro"/>
</dbReference>
<name>A0A8J2VXX6_9CRUS</name>
<dbReference type="Pfam" id="PF14634">
    <property type="entry name" value="zf-RING_5"/>
    <property type="match status" value="1"/>
</dbReference>
<evidence type="ECO:0000256" key="1">
    <source>
        <dbReference type="ARBA" id="ARBA00022771"/>
    </source>
</evidence>
<evidence type="ECO:0000256" key="2">
    <source>
        <dbReference type="ARBA" id="ARBA00022833"/>
    </source>
</evidence>
<keyword evidence="1" id="KW-0479">Metal-binding</keyword>
<evidence type="ECO:0000256" key="4">
    <source>
        <dbReference type="SAM" id="MobiDB-lite"/>
    </source>
</evidence>
<dbReference type="SUPFAM" id="SSF57850">
    <property type="entry name" value="RING/U-box"/>
    <property type="match status" value="1"/>
</dbReference>
<dbReference type="InterPro" id="IPR013083">
    <property type="entry name" value="Znf_RING/FYVE/PHD"/>
</dbReference>
<dbReference type="Gene3D" id="3.30.40.10">
    <property type="entry name" value="Zinc/RING finger domain, C3HC4 (zinc finger)"/>
    <property type="match status" value="1"/>
</dbReference>
<keyword evidence="7" id="KW-1185">Reference proteome</keyword>
<dbReference type="EMBL" id="CAKKLH010000001">
    <property type="protein sequence ID" value="CAH0097999.1"/>
    <property type="molecule type" value="Genomic_DNA"/>
</dbReference>
<protein>
    <recommendedName>
        <fullName evidence="5">RING-type domain-containing protein</fullName>
    </recommendedName>
</protein>
<gene>
    <name evidence="6" type="ORF">DGAL_LOCUS46</name>
</gene>
<sequence>MTLDKEKNSLHPFVLKCNVSACYQDVSNMSSQDSQPWITVCGHIFCASCGLTELGKLPAICPICSHQLTSPFDIIQSELNPPSHFVEMVLLGLNPDDCLQAARRGISFWQSQSILQLNTAENSVQATRSQIVEMQSHYEDKVAGMNREIFNLREECHRLKEENSKFRNHKSLVSANQSAQNNTNVDTQQQKVEEKPTAINTIATGTIRKQYPRPSIPPHHARSASSRNDNLPQRQFLGKF</sequence>
<keyword evidence="2" id="KW-0862">Zinc</keyword>
<evidence type="ECO:0000313" key="6">
    <source>
        <dbReference type="EMBL" id="CAH0097999.1"/>
    </source>
</evidence>
<dbReference type="PANTHER" id="PTHR14305">
    <property type="entry name" value="E3 UBIQUITIN-PROTEIN LIGASE CCNB1IP1"/>
    <property type="match status" value="1"/>
</dbReference>
<organism evidence="6 7">
    <name type="scientific">Daphnia galeata</name>
    <dbReference type="NCBI Taxonomy" id="27404"/>
    <lineage>
        <taxon>Eukaryota</taxon>
        <taxon>Metazoa</taxon>
        <taxon>Ecdysozoa</taxon>
        <taxon>Arthropoda</taxon>
        <taxon>Crustacea</taxon>
        <taxon>Branchiopoda</taxon>
        <taxon>Diplostraca</taxon>
        <taxon>Cladocera</taxon>
        <taxon>Anomopoda</taxon>
        <taxon>Daphniidae</taxon>
        <taxon>Daphnia</taxon>
    </lineage>
</organism>